<dbReference type="AlphaFoldDB" id="A0A2I2FJU8"/>
<proteinExistence type="predicted"/>
<keyword evidence="3" id="KW-1185">Reference proteome</keyword>
<evidence type="ECO:0008006" key="4">
    <source>
        <dbReference type="Google" id="ProtNLM"/>
    </source>
</evidence>
<accession>A0A2I2FJU8</accession>
<evidence type="ECO:0000313" key="2">
    <source>
        <dbReference type="EMBL" id="PLB40893.1"/>
    </source>
</evidence>
<feature type="chain" id="PRO_5014165625" description="Secreted protein" evidence="1">
    <location>
        <begin position="23"/>
        <end position="149"/>
    </location>
</feature>
<gene>
    <name evidence="2" type="ORF">BDW47DRAFT_83463</name>
</gene>
<keyword evidence="1" id="KW-0732">Signal</keyword>
<dbReference type="RefSeq" id="XP_024674905.1">
    <property type="nucleotide sequence ID" value="XM_024819981.1"/>
</dbReference>
<dbReference type="GeneID" id="36527141"/>
<name>A0A2I2FJU8_ASPCN</name>
<protein>
    <recommendedName>
        <fullName evidence="4">Secreted protein</fullName>
    </recommendedName>
</protein>
<evidence type="ECO:0000256" key="1">
    <source>
        <dbReference type="SAM" id="SignalP"/>
    </source>
</evidence>
<reference evidence="2 3" key="1">
    <citation type="submission" date="2017-12" db="EMBL/GenBank/DDBJ databases">
        <authorList>
            <consortium name="DOE Joint Genome Institute"/>
            <person name="Haridas S."/>
            <person name="Kjaerbolling I."/>
            <person name="Vesth T.C."/>
            <person name="Frisvad J.C."/>
            <person name="Nybo J.L."/>
            <person name="Theobald S."/>
            <person name="Kuo A."/>
            <person name="Bowyer P."/>
            <person name="Matsuda Y."/>
            <person name="Mondo S."/>
            <person name="Lyhne E.K."/>
            <person name="Kogle M.E."/>
            <person name="Clum A."/>
            <person name="Lipzen A."/>
            <person name="Salamov A."/>
            <person name="Ngan C.Y."/>
            <person name="Daum C."/>
            <person name="Chiniquy J."/>
            <person name="Barry K."/>
            <person name="LaButti K."/>
            <person name="Simmons B.A."/>
            <person name="Magnuson J.K."/>
            <person name="Mortensen U.H."/>
            <person name="Larsen T.O."/>
            <person name="Grigoriev I.V."/>
            <person name="Baker S.E."/>
            <person name="Andersen M.R."/>
            <person name="Nordberg H.P."/>
            <person name="Cantor M.N."/>
            <person name="Hua S.X."/>
        </authorList>
    </citation>
    <scope>NUCLEOTIDE SEQUENCE [LARGE SCALE GENOMIC DNA]</scope>
    <source>
        <strain evidence="2 3">CBS 102.13</strain>
    </source>
</reference>
<dbReference type="EMBL" id="KZ559123">
    <property type="protein sequence ID" value="PLB40893.1"/>
    <property type="molecule type" value="Genomic_DNA"/>
</dbReference>
<dbReference type="Proteomes" id="UP000234585">
    <property type="component" value="Unassembled WGS sequence"/>
</dbReference>
<evidence type="ECO:0000313" key="3">
    <source>
        <dbReference type="Proteomes" id="UP000234585"/>
    </source>
</evidence>
<organism evidence="2 3">
    <name type="scientific">Aspergillus candidus</name>
    <dbReference type="NCBI Taxonomy" id="41067"/>
    <lineage>
        <taxon>Eukaryota</taxon>
        <taxon>Fungi</taxon>
        <taxon>Dikarya</taxon>
        <taxon>Ascomycota</taxon>
        <taxon>Pezizomycotina</taxon>
        <taxon>Eurotiomycetes</taxon>
        <taxon>Eurotiomycetidae</taxon>
        <taxon>Eurotiales</taxon>
        <taxon>Aspergillaceae</taxon>
        <taxon>Aspergillus</taxon>
        <taxon>Aspergillus subgen. Circumdati</taxon>
    </lineage>
</organism>
<feature type="signal peptide" evidence="1">
    <location>
        <begin position="1"/>
        <end position="22"/>
    </location>
</feature>
<sequence>MNRNWLLQVLLLLINQPTPSYGRARARGESTRLSSRHSTGRCFFFHLDYLTNPVPSLTEPGIVIVANRKTRMGTFAILSCVLFFFPSPSFSPHLSFFSFSVSPLPQPASVWYHDGPGMSNVATVQGHPIKSLQSAENTKKQILQKQGER</sequence>